<dbReference type="RefSeq" id="WP_089914485.1">
    <property type="nucleotide sequence ID" value="NZ_FOBB01000004.1"/>
</dbReference>
<feature type="domain" description="Cyclic nucleotide-binding" evidence="1">
    <location>
        <begin position="30"/>
        <end position="116"/>
    </location>
</feature>
<keyword evidence="3" id="KW-1185">Reference proteome</keyword>
<dbReference type="AlphaFoldDB" id="A0A1H7XHU8"/>
<dbReference type="GO" id="GO:0016301">
    <property type="term" value="F:kinase activity"/>
    <property type="evidence" value="ECO:0007669"/>
    <property type="project" value="UniProtKB-KW"/>
</dbReference>
<dbReference type="InterPro" id="IPR014710">
    <property type="entry name" value="RmlC-like_jellyroll"/>
</dbReference>
<reference evidence="2 3" key="1">
    <citation type="submission" date="2016-10" db="EMBL/GenBank/DDBJ databases">
        <authorList>
            <person name="de Groot N.N."/>
        </authorList>
    </citation>
    <scope>NUCLEOTIDE SEQUENCE [LARGE SCALE GENOMIC DNA]</scope>
    <source>
        <strain evidence="2 3">DSM 21039</strain>
    </source>
</reference>
<dbReference type="EMBL" id="FOBB01000004">
    <property type="protein sequence ID" value="SEM33174.1"/>
    <property type="molecule type" value="Genomic_DNA"/>
</dbReference>
<name>A0A1H7XHU8_9BACT</name>
<evidence type="ECO:0000313" key="3">
    <source>
        <dbReference type="Proteomes" id="UP000198984"/>
    </source>
</evidence>
<dbReference type="Pfam" id="PF00027">
    <property type="entry name" value="cNMP_binding"/>
    <property type="match status" value="1"/>
</dbReference>
<organism evidence="2 3">
    <name type="scientific">Chitinophaga rupis</name>
    <dbReference type="NCBI Taxonomy" id="573321"/>
    <lineage>
        <taxon>Bacteria</taxon>
        <taxon>Pseudomonadati</taxon>
        <taxon>Bacteroidota</taxon>
        <taxon>Chitinophagia</taxon>
        <taxon>Chitinophagales</taxon>
        <taxon>Chitinophagaceae</taxon>
        <taxon>Chitinophaga</taxon>
    </lineage>
</organism>
<dbReference type="SUPFAM" id="SSF51206">
    <property type="entry name" value="cAMP-binding domain-like"/>
    <property type="match status" value="1"/>
</dbReference>
<dbReference type="CDD" id="cd00038">
    <property type="entry name" value="CAP_ED"/>
    <property type="match status" value="1"/>
</dbReference>
<dbReference type="Proteomes" id="UP000198984">
    <property type="component" value="Unassembled WGS sequence"/>
</dbReference>
<proteinExistence type="predicted"/>
<sequence>MFENFAQYLRKNALLTDHEIEQFRVKAITKKLRKRQYLLQEGDICHYNSFIAKGCMRLYRVGDNGAEHILRFAVENWWIADYESYNSGDPAKGNIDALEDSELILIRKSDLDELVRTIPNFHNFKEKLDARSFDASQNRILSNISDTAEKRYENFIKKYPDFFNRVPLHMIASYLGLTRETLSRIRSNYAKPEK</sequence>
<dbReference type="STRING" id="573321.SAMN04488505_10478"/>
<dbReference type="OrthoDB" id="9152304at2"/>
<evidence type="ECO:0000313" key="2">
    <source>
        <dbReference type="EMBL" id="SEM33174.1"/>
    </source>
</evidence>
<accession>A0A1H7XHU8</accession>
<gene>
    <name evidence="2" type="ORF">SAMN04488505_10478</name>
</gene>
<protein>
    <submittedName>
        <fullName evidence="2">cAMP-binding domain of CRP or a regulatory subunit of cAMP-dependent protein kinases</fullName>
    </submittedName>
</protein>
<keyword evidence="2" id="KW-0418">Kinase</keyword>
<dbReference type="InterPro" id="IPR018490">
    <property type="entry name" value="cNMP-bd_dom_sf"/>
</dbReference>
<evidence type="ECO:0000259" key="1">
    <source>
        <dbReference type="Pfam" id="PF00027"/>
    </source>
</evidence>
<keyword evidence="2" id="KW-0808">Transferase</keyword>
<dbReference type="InterPro" id="IPR000595">
    <property type="entry name" value="cNMP-bd_dom"/>
</dbReference>
<dbReference type="Gene3D" id="2.60.120.10">
    <property type="entry name" value="Jelly Rolls"/>
    <property type="match status" value="1"/>
</dbReference>